<sequence length="266" mass="28672">MFCSRVHSAACMSHGVAAVRPSDGSLEHREAALWIRHELPRLEKDSVLSSFGSADKETVRRPVVYAPLGVSVVLISAYQGAPASCCLACPGTTAKNPWHSPSSLGFCLLRSGNAPILGRGSVQPSARRTARRIFGGTIGCFPCARDMPNAGHAGHRLAQLCKSHRCSTLARSQHTGRAPKRSRARVSRDDKTEANGIFHNGVAELPKVHEGRRVSCLLKTKVPSNVCRRRWAVDGGRRPPSSSSHGKKKQGCRKPDGRTGKKKAFG</sequence>
<feature type="region of interest" description="Disordered" evidence="1">
    <location>
        <begin position="171"/>
        <end position="193"/>
    </location>
</feature>
<feature type="region of interest" description="Disordered" evidence="1">
    <location>
        <begin position="229"/>
        <end position="266"/>
    </location>
</feature>
<reference evidence="2" key="1">
    <citation type="journal article" date="2023" name="Mol. Phylogenet. Evol.">
        <title>Genome-scale phylogeny and comparative genomics of the fungal order Sordariales.</title>
        <authorList>
            <person name="Hensen N."/>
            <person name="Bonometti L."/>
            <person name="Westerberg I."/>
            <person name="Brannstrom I.O."/>
            <person name="Guillou S."/>
            <person name="Cros-Aarteil S."/>
            <person name="Calhoun S."/>
            <person name="Haridas S."/>
            <person name="Kuo A."/>
            <person name="Mondo S."/>
            <person name="Pangilinan J."/>
            <person name="Riley R."/>
            <person name="LaButti K."/>
            <person name="Andreopoulos B."/>
            <person name="Lipzen A."/>
            <person name="Chen C."/>
            <person name="Yan M."/>
            <person name="Daum C."/>
            <person name="Ng V."/>
            <person name="Clum A."/>
            <person name="Steindorff A."/>
            <person name="Ohm R.A."/>
            <person name="Martin F."/>
            <person name="Silar P."/>
            <person name="Natvig D.O."/>
            <person name="Lalanne C."/>
            <person name="Gautier V."/>
            <person name="Ament-Velasquez S.L."/>
            <person name="Kruys A."/>
            <person name="Hutchinson M.I."/>
            <person name="Powell A.J."/>
            <person name="Barry K."/>
            <person name="Miller A.N."/>
            <person name="Grigoriev I.V."/>
            <person name="Debuchy R."/>
            <person name="Gladieux P."/>
            <person name="Hiltunen Thoren M."/>
            <person name="Johannesson H."/>
        </authorList>
    </citation>
    <scope>NUCLEOTIDE SEQUENCE</scope>
    <source>
        <strain evidence="2">CBS 314.62</strain>
    </source>
</reference>
<reference evidence="2" key="2">
    <citation type="submission" date="2023-06" db="EMBL/GenBank/DDBJ databases">
        <authorList>
            <consortium name="Lawrence Berkeley National Laboratory"/>
            <person name="Haridas S."/>
            <person name="Hensen N."/>
            <person name="Bonometti L."/>
            <person name="Westerberg I."/>
            <person name="Brannstrom I.O."/>
            <person name="Guillou S."/>
            <person name="Cros-Aarteil S."/>
            <person name="Calhoun S."/>
            <person name="Kuo A."/>
            <person name="Mondo S."/>
            <person name="Pangilinan J."/>
            <person name="Riley R."/>
            <person name="Labutti K."/>
            <person name="Andreopoulos B."/>
            <person name="Lipzen A."/>
            <person name="Chen C."/>
            <person name="Yanf M."/>
            <person name="Daum C."/>
            <person name="Ng V."/>
            <person name="Clum A."/>
            <person name="Steindorff A."/>
            <person name="Ohm R."/>
            <person name="Martin F."/>
            <person name="Silar P."/>
            <person name="Natvig D."/>
            <person name="Lalanne C."/>
            <person name="Gautier V."/>
            <person name="Ament-Velasquez S.L."/>
            <person name="Kruys A."/>
            <person name="Hutchinson M.I."/>
            <person name="Powell A.J."/>
            <person name="Barry K."/>
            <person name="Miller A.N."/>
            <person name="Grigoriev I.V."/>
            <person name="Debuchy R."/>
            <person name="Gladieux P."/>
            <person name="Thoren M.H."/>
            <person name="Johannesson H."/>
        </authorList>
    </citation>
    <scope>NUCLEOTIDE SEQUENCE</scope>
    <source>
        <strain evidence="2">CBS 314.62</strain>
    </source>
</reference>
<keyword evidence="3" id="KW-1185">Reference proteome</keyword>
<dbReference type="EMBL" id="JAULSO010000005">
    <property type="protein sequence ID" value="KAK3682628.1"/>
    <property type="molecule type" value="Genomic_DNA"/>
</dbReference>
<dbReference type="AlphaFoldDB" id="A0AAE0X1T0"/>
<protein>
    <submittedName>
        <fullName evidence="2">Uncharacterized protein</fullName>
    </submittedName>
</protein>
<organism evidence="2 3">
    <name type="scientific">Podospora appendiculata</name>
    <dbReference type="NCBI Taxonomy" id="314037"/>
    <lineage>
        <taxon>Eukaryota</taxon>
        <taxon>Fungi</taxon>
        <taxon>Dikarya</taxon>
        <taxon>Ascomycota</taxon>
        <taxon>Pezizomycotina</taxon>
        <taxon>Sordariomycetes</taxon>
        <taxon>Sordariomycetidae</taxon>
        <taxon>Sordariales</taxon>
        <taxon>Podosporaceae</taxon>
        <taxon>Podospora</taxon>
    </lineage>
</organism>
<evidence type="ECO:0000313" key="3">
    <source>
        <dbReference type="Proteomes" id="UP001270362"/>
    </source>
</evidence>
<evidence type="ECO:0000256" key="1">
    <source>
        <dbReference type="SAM" id="MobiDB-lite"/>
    </source>
</evidence>
<gene>
    <name evidence="2" type="ORF">B0T22DRAFT_471625</name>
</gene>
<accession>A0AAE0X1T0</accession>
<comment type="caution">
    <text evidence="2">The sequence shown here is derived from an EMBL/GenBank/DDBJ whole genome shotgun (WGS) entry which is preliminary data.</text>
</comment>
<name>A0AAE0X1T0_9PEZI</name>
<evidence type="ECO:0000313" key="2">
    <source>
        <dbReference type="EMBL" id="KAK3682628.1"/>
    </source>
</evidence>
<proteinExistence type="predicted"/>
<dbReference type="Proteomes" id="UP001270362">
    <property type="component" value="Unassembled WGS sequence"/>
</dbReference>